<dbReference type="Gene3D" id="3.20.20.80">
    <property type="entry name" value="Glycosidases"/>
    <property type="match status" value="1"/>
</dbReference>
<dbReference type="PANTHER" id="PTHR46323:SF2">
    <property type="entry name" value="BETA-GALACTOSIDASE"/>
    <property type="match status" value="1"/>
</dbReference>
<dbReference type="Proteomes" id="UP000265520">
    <property type="component" value="Unassembled WGS sequence"/>
</dbReference>
<evidence type="ECO:0000256" key="3">
    <source>
        <dbReference type="ARBA" id="ARBA00022801"/>
    </source>
</evidence>
<evidence type="ECO:0000256" key="2">
    <source>
        <dbReference type="ARBA" id="ARBA00012756"/>
    </source>
</evidence>
<dbReference type="SUPFAM" id="SSF49303">
    <property type="entry name" value="beta-Galactosidase/glucuronidase domain"/>
    <property type="match status" value="1"/>
</dbReference>
<dbReference type="InterPro" id="IPR017853">
    <property type="entry name" value="GH"/>
</dbReference>
<comment type="caution">
    <text evidence="7">The sequence shown here is derived from an EMBL/GenBank/DDBJ whole genome shotgun (WGS) entry which is preliminary data.</text>
</comment>
<dbReference type="InterPro" id="IPR013783">
    <property type="entry name" value="Ig-like_fold"/>
</dbReference>
<evidence type="ECO:0000259" key="6">
    <source>
        <dbReference type="Pfam" id="PF02836"/>
    </source>
</evidence>
<feature type="non-terminal residue" evidence="7">
    <location>
        <position position="176"/>
    </location>
</feature>
<accession>A0A392MPE6</accession>
<reference evidence="7 8" key="1">
    <citation type="journal article" date="2018" name="Front. Plant Sci.">
        <title>Red Clover (Trifolium pratense) and Zigzag Clover (T. medium) - A Picture of Genomic Similarities and Differences.</title>
        <authorList>
            <person name="Dluhosova J."/>
            <person name="Istvanek J."/>
            <person name="Nedelnik J."/>
            <person name="Repkova J."/>
        </authorList>
    </citation>
    <scope>NUCLEOTIDE SEQUENCE [LARGE SCALE GENOMIC DNA]</scope>
    <source>
        <strain evidence="8">cv. 10/8</strain>
        <tissue evidence="7">Leaf</tissue>
    </source>
</reference>
<name>A0A392MPE6_9FABA</name>
<keyword evidence="8" id="KW-1185">Reference proteome</keyword>
<dbReference type="InterPro" id="IPR006102">
    <property type="entry name" value="Ig-like_GH2"/>
</dbReference>
<feature type="non-terminal residue" evidence="7">
    <location>
        <position position="1"/>
    </location>
</feature>
<dbReference type="InterPro" id="IPR006101">
    <property type="entry name" value="Glyco_hydro_2"/>
</dbReference>
<evidence type="ECO:0000256" key="1">
    <source>
        <dbReference type="ARBA" id="ARBA00001412"/>
    </source>
</evidence>
<dbReference type="GO" id="GO:0009341">
    <property type="term" value="C:beta-galactosidase complex"/>
    <property type="evidence" value="ECO:0007669"/>
    <property type="project" value="TreeGrafter"/>
</dbReference>
<dbReference type="InterPro" id="IPR036156">
    <property type="entry name" value="Beta-gal/glucu_dom_sf"/>
</dbReference>
<dbReference type="GO" id="GO:0004565">
    <property type="term" value="F:beta-galactosidase activity"/>
    <property type="evidence" value="ECO:0007669"/>
    <property type="project" value="UniProtKB-EC"/>
</dbReference>
<feature type="domain" description="Glycoside hydrolase family 2 immunoglobulin-like beta-sandwich" evidence="5">
    <location>
        <begin position="6"/>
        <end position="112"/>
    </location>
</feature>
<dbReference type="Pfam" id="PF00703">
    <property type="entry name" value="Glyco_hydro_2"/>
    <property type="match status" value="1"/>
</dbReference>
<dbReference type="AlphaFoldDB" id="A0A392MPE6"/>
<evidence type="ECO:0000313" key="7">
    <source>
        <dbReference type="EMBL" id="MCH89337.1"/>
    </source>
</evidence>
<evidence type="ECO:0000259" key="5">
    <source>
        <dbReference type="Pfam" id="PF00703"/>
    </source>
</evidence>
<dbReference type="GO" id="GO:0005990">
    <property type="term" value="P:lactose catabolic process"/>
    <property type="evidence" value="ECO:0007669"/>
    <property type="project" value="TreeGrafter"/>
</dbReference>
<feature type="domain" description="Glycoside hydrolase family 2 catalytic" evidence="6">
    <location>
        <begin position="118"/>
        <end position="176"/>
    </location>
</feature>
<dbReference type="PRINTS" id="PR00132">
    <property type="entry name" value="GLHYDRLASE2"/>
</dbReference>
<dbReference type="PANTHER" id="PTHR46323">
    <property type="entry name" value="BETA-GALACTOSIDASE"/>
    <property type="match status" value="1"/>
</dbReference>
<comment type="catalytic activity">
    <reaction evidence="1">
        <text>Hydrolysis of terminal non-reducing beta-D-galactose residues in beta-D-galactosides.</text>
        <dbReference type="EC" id="3.2.1.23"/>
    </reaction>
</comment>
<evidence type="ECO:0000313" key="8">
    <source>
        <dbReference type="Proteomes" id="UP000265520"/>
    </source>
</evidence>
<dbReference type="InterPro" id="IPR050347">
    <property type="entry name" value="Bact_Beta-galactosidase"/>
</dbReference>
<proteinExistence type="predicted"/>
<evidence type="ECO:0000256" key="4">
    <source>
        <dbReference type="ARBA" id="ARBA00023295"/>
    </source>
</evidence>
<keyword evidence="4" id="KW-0326">Glycosidase</keyword>
<organism evidence="7 8">
    <name type="scientific">Trifolium medium</name>
    <dbReference type="NCBI Taxonomy" id="97028"/>
    <lineage>
        <taxon>Eukaryota</taxon>
        <taxon>Viridiplantae</taxon>
        <taxon>Streptophyta</taxon>
        <taxon>Embryophyta</taxon>
        <taxon>Tracheophyta</taxon>
        <taxon>Spermatophyta</taxon>
        <taxon>Magnoliopsida</taxon>
        <taxon>eudicotyledons</taxon>
        <taxon>Gunneridae</taxon>
        <taxon>Pentapetalae</taxon>
        <taxon>rosids</taxon>
        <taxon>fabids</taxon>
        <taxon>Fabales</taxon>
        <taxon>Fabaceae</taxon>
        <taxon>Papilionoideae</taxon>
        <taxon>50 kb inversion clade</taxon>
        <taxon>NPAAA clade</taxon>
        <taxon>Hologalegina</taxon>
        <taxon>IRL clade</taxon>
        <taxon>Trifolieae</taxon>
        <taxon>Trifolium</taxon>
    </lineage>
</organism>
<protein>
    <recommendedName>
        <fullName evidence="2">beta-galactosidase</fullName>
        <ecNumber evidence="2">3.2.1.23</ecNumber>
    </recommendedName>
</protein>
<dbReference type="EMBL" id="LXQA010015942">
    <property type="protein sequence ID" value="MCH89337.1"/>
    <property type="molecule type" value="Genomic_DNA"/>
</dbReference>
<dbReference type="InterPro" id="IPR006103">
    <property type="entry name" value="Glyco_hydro_2_cat"/>
</dbReference>
<dbReference type="Gene3D" id="2.60.40.10">
    <property type="entry name" value="Immunoglobulins"/>
    <property type="match status" value="1"/>
</dbReference>
<gene>
    <name evidence="7" type="ORF">A2U01_0010232</name>
</gene>
<dbReference type="SUPFAM" id="SSF51445">
    <property type="entry name" value="(Trans)glycosidases"/>
    <property type="match status" value="1"/>
</dbReference>
<sequence>VYIIQVEVKIDRLQDTSIDNVLTNYTIEATLFDSGSWESPDGNPDLLASKVADITFQPTTAPLGFYGYTLVGKLQSPKLWSAEQPYLYTLVVVLKDQSGRVLDCESCQVGFKNVSKAHKQLLVNGHPVVIRGVNRHEHHPEVGKANIESCMIKDLVLMKQNNINAVRNSHYPQHPR</sequence>
<keyword evidence="3" id="KW-0378">Hydrolase</keyword>
<dbReference type="Pfam" id="PF02836">
    <property type="entry name" value="Glyco_hydro_2_C"/>
    <property type="match status" value="1"/>
</dbReference>
<dbReference type="EC" id="3.2.1.23" evidence="2"/>